<evidence type="ECO:0000313" key="3">
    <source>
        <dbReference type="EMBL" id="HGT38454.1"/>
    </source>
</evidence>
<feature type="domain" description="Alpha/beta hydrolase" evidence="2">
    <location>
        <begin position="281"/>
        <end position="669"/>
    </location>
</feature>
<keyword evidence="1" id="KW-0732">Signal</keyword>
<dbReference type="InterPro" id="IPR045394">
    <property type="entry name" value="Abhydrolase_dom"/>
</dbReference>
<dbReference type="Pfam" id="PF20091">
    <property type="entry name" value="Abhydrolase_10"/>
    <property type="match status" value="1"/>
</dbReference>
<protein>
    <recommendedName>
        <fullName evidence="2">Alpha/beta hydrolase domain-containing protein</fullName>
    </recommendedName>
</protein>
<accession>A0A7C4LJV9</accession>
<dbReference type="EMBL" id="DSVQ01000009">
    <property type="protein sequence ID" value="HGT38454.1"/>
    <property type="molecule type" value="Genomic_DNA"/>
</dbReference>
<reference evidence="3" key="1">
    <citation type="journal article" date="2020" name="mSystems">
        <title>Genome- and Community-Level Interaction Insights into Carbon Utilization and Element Cycling Functions of Hydrothermarchaeota in Hydrothermal Sediment.</title>
        <authorList>
            <person name="Zhou Z."/>
            <person name="Liu Y."/>
            <person name="Xu W."/>
            <person name="Pan J."/>
            <person name="Luo Z.H."/>
            <person name="Li M."/>
        </authorList>
    </citation>
    <scope>NUCLEOTIDE SEQUENCE [LARGE SCALE GENOMIC DNA]</scope>
    <source>
        <strain evidence="3">SpSt-508</strain>
    </source>
</reference>
<proteinExistence type="predicted"/>
<gene>
    <name evidence="3" type="ORF">ENS64_04225</name>
</gene>
<organism evidence="3">
    <name type="scientific">Schlesneria paludicola</name>
    <dbReference type="NCBI Taxonomy" id="360056"/>
    <lineage>
        <taxon>Bacteria</taxon>
        <taxon>Pseudomonadati</taxon>
        <taxon>Planctomycetota</taxon>
        <taxon>Planctomycetia</taxon>
        <taxon>Planctomycetales</taxon>
        <taxon>Planctomycetaceae</taxon>
        <taxon>Schlesneria</taxon>
    </lineage>
</organism>
<evidence type="ECO:0000259" key="2">
    <source>
        <dbReference type="Pfam" id="PF20091"/>
    </source>
</evidence>
<feature type="signal peptide" evidence="1">
    <location>
        <begin position="1"/>
        <end position="21"/>
    </location>
</feature>
<dbReference type="AlphaFoldDB" id="A0A7C4LJV9"/>
<sequence>MFFRTLCGLALGVAVGLPATAAVTRFEIHTREVVAGGQPFGERGAYLRMAGRVHVALAPARDTRIVDLAHAAANSAGEVTFWADWEALTPADPRRANGTVLYEVNNRGNKLALGMFCYGGGNDLSLPQALGDGWLLRQGFTVVWSGWDGELLPGGQRLLLHAPLARGIDGPLTGPVRCEVIVNEPTQRTSVVPWPHHGSYRPVAALLGEATLSRRERPGDPRVLVPRERWTLHVVEVDSPNPTQLPRLELEVVDGFSPGWIYELIYTAQDPLVMGAGLAGVRDLLAALRDGTGENNPFVADGAPYVRHAVGFGVSQSGRFLREFVASGFNELPDSRQAAFDVVIPHVAGGGLGSFNHRFAQPTRHGGQHDHHDTPTDRFPFAYVRQTDPLSGAVDAVCAGNPGTSQLTILHTQSSAEYWTRAGSLPHTDPLGGRDAEADDRVRFYTFGGTQHGPAGYPPERGGGQQLPNPADYRPFLRALLFKVQQELPSGTRPLRMPASVVPRIADGTLIPWPQAVAVFPTIPGVNLPRTIREPFWLYWGDRWPTERIADVQPPGVLGRYRVLVPRPDDNGIDQGCLLPPEVAVPVGTYTGWNLRRAAAGAEHELVSLVGSWIPFPATRQEREAAGDPRPSLEERYGTHAEYLRRFTAECERLHRAGWLLAEDVERVTRLQAERTRPVFARFDPALGN</sequence>
<evidence type="ECO:0000256" key="1">
    <source>
        <dbReference type="SAM" id="SignalP"/>
    </source>
</evidence>
<name>A0A7C4LJV9_9PLAN</name>
<comment type="caution">
    <text evidence="3">The sequence shown here is derived from an EMBL/GenBank/DDBJ whole genome shotgun (WGS) entry which is preliminary data.</text>
</comment>
<feature type="chain" id="PRO_5028152439" description="Alpha/beta hydrolase domain-containing protein" evidence="1">
    <location>
        <begin position="22"/>
        <end position="689"/>
    </location>
</feature>